<evidence type="ECO:0000256" key="4">
    <source>
        <dbReference type="ARBA" id="ARBA00020902"/>
    </source>
</evidence>
<evidence type="ECO:0000313" key="13">
    <source>
        <dbReference type="Proteomes" id="UP000198461"/>
    </source>
</evidence>
<comment type="pathway">
    <text evidence="11">Bacterial outer membrane biogenesis; LPS lipid A biosynthesis.</text>
</comment>
<evidence type="ECO:0000256" key="8">
    <source>
        <dbReference type="ARBA" id="ARBA00022679"/>
    </source>
</evidence>
<keyword evidence="9 11" id="KW-0443">Lipid metabolism</keyword>
<dbReference type="NCBIfam" id="TIGR00215">
    <property type="entry name" value="lpxB"/>
    <property type="match status" value="1"/>
</dbReference>
<comment type="function">
    <text evidence="1 11">Condensation of UDP-2,3-diacylglucosamine and 2,3-diacylglucosamine-1-phosphate to form lipid A disaccharide, a precursor of lipid A, a phosphorylated glycolipid that anchors the lipopolysaccharide to the outer membrane of the cell.</text>
</comment>
<evidence type="ECO:0000256" key="10">
    <source>
        <dbReference type="ARBA" id="ARBA00048975"/>
    </source>
</evidence>
<proteinExistence type="inferred from homology"/>
<dbReference type="RefSeq" id="WP_074200826.1">
    <property type="nucleotide sequence ID" value="NZ_FSRE01000001.1"/>
</dbReference>
<evidence type="ECO:0000256" key="6">
    <source>
        <dbReference type="ARBA" id="ARBA00022556"/>
    </source>
</evidence>
<evidence type="ECO:0000256" key="5">
    <source>
        <dbReference type="ARBA" id="ARBA00022516"/>
    </source>
</evidence>
<evidence type="ECO:0000256" key="2">
    <source>
        <dbReference type="ARBA" id="ARBA00007868"/>
    </source>
</evidence>
<dbReference type="STRING" id="364032.SAMN05443662_0526"/>
<name>A0A1N6E0U5_9GAMM</name>
<keyword evidence="7 11" id="KW-0328">Glycosyltransferase</keyword>
<keyword evidence="13" id="KW-1185">Reference proteome</keyword>
<dbReference type="Proteomes" id="UP000198461">
    <property type="component" value="Unassembled WGS sequence"/>
</dbReference>
<dbReference type="GO" id="GO:0016020">
    <property type="term" value="C:membrane"/>
    <property type="evidence" value="ECO:0007669"/>
    <property type="project" value="GOC"/>
</dbReference>
<sequence>MAAPLQIALVAGEPSGDALGADLIQALKQHYPQAQFVGIGGPGMQAAGLQSWYPMETLSVMGFWDVLKRLPELLSLRAQLSKRLKRTPPHLFIGIDAPDFNFAVERALKAAGVPAIHYVGPSVWAWREKRLEKIRHWVDGVLLLFPFEPPLYEKYSIPAAFVGHPLAWKIPLQPDRVAARRTLGVPEQMSLTALLPGSRMGEITRIWPEYLRTVRLLVELYPDMQFIVPTVHARAHAYLSETLHNEKLPIELVRGQASTVLQAADQALVFSGTATLEAALCKCPMVITGKVHPVTYWLAKRLVKTPWVGLPNVLAGREVVPELLQDAARAERLAPELGRLVVDELLRRKQLDAFAHMHQQLRQPAGERAVEAMQQWGVLP</sequence>
<dbReference type="GO" id="GO:0009245">
    <property type="term" value="P:lipid A biosynthetic process"/>
    <property type="evidence" value="ECO:0007669"/>
    <property type="project" value="UniProtKB-UniRule"/>
</dbReference>
<evidence type="ECO:0000313" key="12">
    <source>
        <dbReference type="EMBL" id="SIN76639.1"/>
    </source>
</evidence>
<reference evidence="12 13" key="1">
    <citation type="submission" date="2016-11" db="EMBL/GenBank/DDBJ databases">
        <authorList>
            <person name="Jaros S."/>
            <person name="Januszkiewicz K."/>
            <person name="Wedrychowicz H."/>
        </authorList>
    </citation>
    <scope>NUCLEOTIDE SEQUENCE [LARGE SCALE GENOMIC DNA]</scope>
    <source>
        <strain evidence="12 13">DSM 17737</strain>
    </source>
</reference>
<evidence type="ECO:0000256" key="11">
    <source>
        <dbReference type="HAMAP-Rule" id="MF_00392"/>
    </source>
</evidence>
<dbReference type="InterPro" id="IPR003835">
    <property type="entry name" value="Glyco_trans_19"/>
</dbReference>
<accession>A0A1N6E0U5</accession>
<evidence type="ECO:0000256" key="1">
    <source>
        <dbReference type="ARBA" id="ARBA00002056"/>
    </source>
</evidence>
<evidence type="ECO:0000256" key="7">
    <source>
        <dbReference type="ARBA" id="ARBA00022676"/>
    </source>
</evidence>
<dbReference type="PANTHER" id="PTHR30372">
    <property type="entry name" value="LIPID-A-DISACCHARIDE SYNTHASE"/>
    <property type="match status" value="1"/>
</dbReference>
<dbReference type="OrthoDB" id="9801642at2"/>
<organism evidence="12 13">
    <name type="scientific">Sulfurivirga caldicuralii</name>
    <dbReference type="NCBI Taxonomy" id="364032"/>
    <lineage>
        <taxon>Bacteria</taxon>
        <taxon>Pseudomonadati</taxon>
        <taxon>Pseudomonadota</taxon>
        <taxon>Gammaproteobacteria</taxon>
        <taxon>Thiotrichales</taxon>
        <taxon>Piscirickettsiaceae</taxon>
        <taxon>Sulfurivirga</taxon>
    </lineage>
</organism>
<evidence type="ECO:0000256" key="9">
    <source>
        <dbReference type="ARBA" id="ARBA00023098"/>
    </source>
</evidence>
<dbReference type="Pfam" id="PF02684">
    <property type="entry name" value="LpxB"/>
    <property type="match status" value="1"/>
</dbReference>
<protein>
    <recommendedName>
        <fullName evidence="4 11">Lipid-A-disaccharide synthase</fullName>
        <ecNumber evidence="3 11">2.4.1.182</ecNumber>
    </recommendedName>
</protein>
<dbReference type="GO" id="GO:0008915">
    <property type="term" value="F:lipid-A-disaccharide synthase activity"/>
    <property type="evidence" value="ECO:0007669"/>
    <property type="project" value="UniProtKB-UniRule"/>
</dbReference>
<comment type="catalytic activity">
    <reaction evidence="10 11">
        <text>a lipid X + a UDP-2-N,3-O-bis[(3R)-3-hydroxyacyl]-alpha-D-glucosamine = a lipid A disaccharide + UDP + H(+)</text>
        <dbReference type="Rhea" id="RHEA:67828"/>
        <dbReference type="ChEBI" id="CHEBI:15378"/>
        <dbReference type="ChEBI" id="CHEBI:58223"/>
        <dbReference type="ChEBI" id="CHEBI:137748"/>
        <dbReference type="ChEBI" id="CHEBI:176338"/>
        <dbReference type="ChEBI" id="CHEBI:176343"/>
        <dbReference type="EC" id="2.4.1.182"/>
    </reaction>
</comment>
<dbReference type="EC" id="2.4.1.182" evidence="3 11"/>
<dbReference type="PANTHER" id="PTHR30372:SF4">
    <property type="entry name" value="LIPID-A-DISACCHARIDE SYNTHASE, MITOCHONDRIAL-RELATED"/>
    <property type="match status" value="1"/>
</dbReference>
<dbReference type="GO" id="GO:0005543">
    <property type="term" value="F:phospholipid binding"/>
    <property type="evidence" value="ECO:0007669"/>
    <property type="project" value="TreeGrafter"/>
</dbReference>
<dbReference type="SUPFAM" id="SSF53756">
    <property type="entry name" value="UDP-Glycosyltransferase/glycogen phosphorylase"/>
    <property type="match status" value="1"/>
</dbReference>
<comment type="similarity">
    <text evidence="2 11">Belongs to the LpxB family.</text>
</comment>
<keyword evidence="8 11" id="KW-0808">Transferase</keyword>
<keyword evidence="6 11" id="KW-0441">Lipid A biosynthesis</keyword>
<gene>
    <name evidence="11" type="primary">lpxB</name>
    <name evidence="12" type="ORF">SAMN05443662_0526</name>
</gene>
<evidence type="ECO:0000256" key="3">
    <source>
        <dbReference type="ARBA" id="ARBA00012687"/>
    </source>
</evidence>
<dbReference type="UniPathway" id="UPA00973"/>
<dbReference type="HAMAP" id="MF_00392">
    <property type="entry name" value="LpxB"/>
    <property type="match status" value="1"/>
</dbReference>
<keyword evidence="5 11" id="KW-0444">Lipid biosynthesis</keyword>
<dbReference type="AlphaFoldDB" id="A0A1N6E0U5"/>
<dbReference type="EMBL" id="FSRE01000001">
    <property type="protein sequence ID" value="SIN76639.1"/>
    <property type="molecule type" value="Genomic_DNA"/>
</dbReference>